<feature type="compositionally biased region" description="Basic and acidic residues" evidence="1">
    <location>
        <begin position="27"/>
        <end position="38"/>
    </location>
</feature>
<organism evidence="3 4">
    <name type="scientific">Brachybacterium paraconglomeratum</name>
    <dbReference type="NCBI Taxonomy" id="173362"/>
    <lineage>
        <taxon>Bacteria</taxon>
        <taxon>Bacillati</taxon>
        <taxon>Actinomycetota</taxon>
        <taxon>Actinomycetes</taxon>
        <taxon>Micrococcales</taxon>
        <taxon>Dermabacteraceae</taxon>
        <taxon>Brachybacterium</taxon>
    </lineage>
</organism>
<evidence type="ECO:0000313" key="4">
    <source>
        <dbReference type="Proteomes" id="UP000274327"/>
    </source>
</evidence>
<dbReference type="PANTHER" id="PTHR34383">
    <property type="entry name" value="POLYPHOSPHATE:AMP PHOSPHOTRANSFERASE-RELATED"/>
    <property type="match status" value="1"/>
</dbReference>
<evidence type="ECO:0000256" key="1">
    <source>
        <dbReference type="SAM" id="MobiDB-lite"/>
    </source>
</evidence>
<evidence type="ECO:0000313" key="3">
    <source>
        <dbReference type="EMBL" id="RRR18875.1"/>
    </source>
</evidence>
<dbReference type="InterPro" id="IPR027417">
    <property type="entry name" value="P-loop_NTPase"/>
</dbReference>
<dbReference type="EMBL" id="QOCI01000006">
    <property type="protein sequence ID" value="RRR18875.1"/>
    <property type="molecule type" value="Genomic_DNA"/>
</dbReference>
<dbReference type="NCBIfam" id="TIGR03709">
    <property type="entry name" value="PPK2_rel_1"/>
    <property type="match status" value="1"/>
</dbReference>
<evidence type="ECO:0000259" key="2">
    <source>
        <dbReference type="Pfam" id="PF03976"/>
    </source>
</evidence>
<protein>
    <submittedName>
        <fullName evidence="3">Polyphosphate kinase 2 family protein</fullName>
    </submittedName>
</protein>
<reference evidence="3 4" key="1">
    <citation type="submission" date="2018-07" db="EMBL/GenBank/DDBJ databases">
        <title>Brachybacteriurn paraconglorneratum KCTC 9916.</title>
        <authorList>
            <person name="Li Y."/>
        </authorList>
    </citation>
    <scope>NUCLEOTIDE SEQUENCE [LARGE SCALE GENOMIC DNA]</scope>
    <source>
        <strain evidence="3 4">KCTC 9916</strain>
    </source>
</reference>
<sequence>MANSKKSSKKKADGPAEKAPRGFRIANDWKGDVQDLDPRATPGFSGKKAEGKEFLLARDAELDELQERLYAAHHGNGDGRSVLLIVQGMDTSGKGGIMRHVVGSVDPQGVEITAFKAPTDEERKHDFLWRIRPHAPAPGTIGVFDRSHYEDVLIHRVHGWADSKEIRARYTAINAFERELAAAGTTVVKVMLHVSYEEQGSRLMERLERPDKHWKYNPGDVDERAHWDDYMEAYTRALRATSTVGAPWHVVPADRKWYARIAVQQLLIDALTDIDPQWPTADFDVLAEIDRLRGTMGQDESD</sequence>
<dbReference type="InterPro" id="IPR022300">
    <property type="entry name" value="PPK2-rel_1"/>
</dbReference>
<dbReference type="InterPro" id="IPR022488">
    <property type="entry name" value="PPK2-related"/>
</dbReference>
<dbReference type="GeneID" id="78121121"/>
<dbReference type="PANTHER" id="PTHR34383:SF3">
    <property type="entry name" value="POLYPHOSPHATE:AMP PHOSPHOTRANSFERASE"/>
    <property type="match status" value="1"/>
</dbReference>
<accession>A0A3R8SQA0</accession>
<feature type="domain" description="Polyphosphate kinase-2-related" evidence="2">
    <location>
        <begin position="48"/>
        <end position="275"/>
    </location>
</feature>
<keyword evidence="3" id="KW-0808">Transferase</keyword>
<dbReference type="Pfam" id="PF03976">
    <property type="entry name" value="PPK2"/>
    <property type="match status" value="1"/>
</dbReference>
<gene>
    <name evidence="3" type="ORF">DS079_08810</name>
</gene>
<dbReference type="Proteomes" id="UP000274327">
    <property type="component" value="Unassembled WGS sequence"/>
</dbReference>
<dbReference type="RefSeq" id="WP_126986634.1">
    <property type="nucleotide sequence ID" value="NZ_ML133854.1"/>
</dbReference>
<keyword evidence="3" id="KW-0418">Kinase</keyword>
<dbReference type="GO" id="GO:0016301">
    <property type="term" value="F:kinase activity"/>
    <property type="evidence" value="ECO:0007669"/>
    <property type="project" value="UniProtKB-KW"/>
</dbReference>
<dbReference type="SUPFAM" id="SSF52540">
    <property type="entry name" value="P-loop containing nucleoside triphosphate hydrolases"/>
    <property type="match status" value="1"/>
</dbReference>
<comment type="caution">
    <text evidence="3">The sequence shown here is derived from an EMBL/GenBank/DDBJ whole genome shotgun (WGS) entry which is preliminary data.</text>
</comment>
<feature type="region of interest" description="Disordered" evidence="1">
    <location>
        <begin position="1"/>
        <end position="47"/>
    </location>
</feature>
<dbReference type="GO" id="GO:0006797">
    <property type="term" value="P:polyphosphate metabolic process"/>
    <property type="evidence" value="ECO:0007669"/>
    <property type="project" value="InterPro"/>
</dbReference>
<dbReference type="AlphaFoldDB" id="A0A3R8SQA0"/>
<name>A0A3R8SQA0_9MICO</name>
<keyword evidence="4" id="KW-1185">Reference proteome</keyword>
<feature type="compositionally biased region" description="Basic and acidic residues" evidence="1">
    <location>
        <begin position="10"/>
        <end position="20"/>
    </location>
</feature>
<dbReference type="GO" id="GO:0016776">
    <property type="term" value="F:phosphotransferase activity, phosphate group as acceptor"/>
    <property type="evidence" value="ECO:0007669"/>
    <property type="project" value="InterPro"/>
</dbReference>
<dbReference type="Gene3D" id="3.40.50.300">
    <property type="entry name" value="P-loop containing nucleotide triphosphate hydrolases"/>
    <property type="match status" value="1"/>
</dbReference>
<proteinExistence type="predicted"/>